<proteinExistence type="predicted"/>
<sequence length="185" mass="21875">MGINGAKAAAATQVKEEATLHNQPHNEAVIKLQASLEQYDIRRWGFVIYRCTYSSQEKWDKFMGLVKKHARDYFEEWRMDHVYDSLSWTIIEDADNLNGADIVKTSRRFKDWADSQGKQEMEGSEFSTTWGSGEHIECEEEDEWEIDYEERDYRKRVKIDSLVDLYCYLLDGDEWYNLYVDKGIV</sequence>
<dbReference type="AlphaFoldDB" id="A0AAD4HXH3"/>
<accession>A0AAD4HXH3</accession>
<organism evidence="1 2">
    <name type="scientific">Staphylotrichum longicolle</name>
    <dbReference type="NCBI Taxonomy" id="669026"/>
    <lineage>
        <taxon>Eukaryota</taxon>
        <taxon>Fungi</taxon>
        <taxon>Dikarya</taxon>
        <taxon>Ascomycota</taxon>
        <taxon>Pezizomycotina</taxon>
        <taxon>Sordariomycetes</taxon>
        <taxon>Sordariomycetidae</taxon>
        <taxon>Sordariales</taxon>
        <taxon>Chaetomiaceae</taxon>
        <taxon>Staphylotrichum</taxon>
    </lineage>
</organism>
<gene>
    <name evidence="1" type="ORF">NEMBOFW57_010931</name>
</gene>
<evidence type="ECO:0000313" key="2">
    <source>
        <dbReference type="Proteomes" id="UP001197093"/>
    </source>
</evidence>
<name>A0AAD4HXH3_9PEZI</name>
<dbReference type="EMBL" id="JAHCVI010000006">
    <property type="protein sequence ID" value="KAG7284553.1"/>
    <property type="molecule type" value="Genomic_DNA"/>
</dbReference>
<comment type="caution">
    <text evidence="1">The sequence shown here is derived from an EMBL/GenBank/DDBJ whole genome shotgun (WGS) entry which is preliminary data.</text>
</comment>
<reference evidence="1" key="1">
    <citation type="submission" date="2023-02" db="EMBL/GenBank/DDBJ databases">
        <authorList>
            <person name="Palmer J.M."/>
        </authorList>
    </citation>
    <scope>NUCLEOTIDE SEQUENCE</scope>
    <source>
        <strain evidence="1">FW57</strain>
    </source>
</reference>
<dbReference type="Proteomes" id="UP001197093">
    <property type="component" value="Unassembled WGS sequence"/>
</dbReference>
<protein>
    <submittedName>
        <fullName evidence="1">Uncharacterized protein</fullName>
    </submittedName>
</protein>
<evidence type="ECO:0000313" key="1">
    <source>
        <dbReference type="EMBL" id="KAG7284553.1"/>
    </source>
</evidence>
<keyword evidence="2" id="KW-1185">Reference proteome</keyword>